<dbReference type="GO" id="GO:0005975">
    <property type="term" value="P:carbohydrate metabolic process"/>
    <property type="evidence" value="ECO:0007669"/>
    <property type="project" value="InterPro"/>
</dbReference>
<dbReference type="NCBIfam" id="NF004051">
    <property type="entry name" value="PRK05571.1"/>
    <property type="match status" value="1"/>
</dbReference>
<evidence type="ECO:0000313" key="5">
    <source>
        <dbReference type="Proteomes" id="UP000824204"/>
    </source>
</evidence>
<evidence type="ECO:0000256" key="3">
    <source>
        <dbReference type="PIRSR" id="PIRSR005384-1"/>
    </source>
</evidence>
<dbReference type="Pfam" id="PF02502">
    <property type="entry name" value="LacAB_rpiB"/>
    <property type="match status" value="1"/>
</dbReference>
<dbReference type="Gene3D" id="3.40.1400.10">
    <property type="entry name" value="Sugar-phosphate isomerase, RpiB/LacA/LacB"/>
    <property type="match status" value="1"/>
</dbReference>
<dbReference type="AlphaFoldDB" id="A0A9D1V800"/>
<proteinExistence type="inferred from homology"/>
<evidence type="ECO:0000256" key="2">
    <source>
        <dbReference type="ARBA" id="ARBA00023235"/>
    </source>
</evidence>
<evidence type="ECO:0000256" key="1">
    <source>
        <dbReference type="ARBA" id="ARBA00008754"/>
    </source>
</evidence>
<dbReference type="EC" id="5.3.1.6" evidence="4"/>
<reference evidence="4" key="2">
    <citation type="submission" date="2021-04" db="EMBL/GenBank/DDBJ databases">
        <authorList>
            <person name="Gilroy R."/>
        </authorList>
    </citation>
    <scope>NUCLEOTIDE SEQUENCE</scope>
    <source>
        <strain evidence="4">811</strain>
    </source>
</reference>
<dbReference type="PIRSF" id="PIRSF005384">
    <property type="entry name" value="RpiB_LacA_B"/>
    <property type="match status" value="1"/>
</dbReference>
<sequence length="151" mass="16510">MKIAVANDHGGLELKKALLKYLNENGYEVVDFGTCTGDSCDYPDFALPAAEAVASGECDRGILICSTGIGISIVANKVPGIRCAHCHDTYSAKYTRLHNDANMLAFGQKIIGEGLMLEIVDTFLHTDFEGGRHQRRVDKITAIEEKYSKNK</sequence>
<gene>
    <name evidence="4" type="primary">rpiB</name>
    <name evidence="4" type="ORF">H9741_03990</name>
</gene>
<comment type="caution">
    <text evidence="4">The sequence shown here is derived from an EMBL/GenBank/DDBJ whole genome shotgun (WGS) entry which is preliminary data.</text>
</comment>
<dbReference type="PANTHER" id="PTHR43732:SF1">
    <property type="entry name" value="RIBOSE 5-PHOSPHATE ISOMERASE"/>
    <property type="match status" value="1"/>
</dbReference>
<dbReference type="EMBL" id="DXFX01000052">
    <property type="protein sequence ID" value="HIX07608.1"/>
    <property type="molecule type" value="Genomic_DNA"/>
</dbReference>
<dbReference type="InterPro" id="IPR051812">
    <property type="entry name" value="SPI_LacAB/RpiB"/>
</dbReference>
<dbReference type="NCBIfam" id="TIGR01120">
    <property type="entry name" value="rpiB"/>
    <property type="match status" value="1"/>
</dbReference>
<accession>A0A9D1V800</accession>
<feature type="active site" description="Proton donor" evidence="3">
    <location>
        <position position="98"/>
    </location>
</feature>
<dbReference type="InterPro" id="IPR004785">
    <property type="entry name" value="RpiB"/>
</dbReference>
<dbReference type="SUPFAM" id="SSF89623">
    <property type="entry name" value="Ribose/Galactose isomerase RpiB/AlsB"/>
    <property type="match status" value="1"/>
</dbReference>
<comment type="similarity">
    <text evidence="1">Belongs to the LacAB/RpiB family.</text>
</comment>
<name>A0A9D1V800_9FIRM</name>
<feature type="active site" description="Proton acceptor" evidence="3">
    <location>
        <position position="65"/>
    </location>
</feature>
<reference evidence="4" key="1">
    <citation type="journal article" date="2021" name="PeerJ">
        <title>Extensive microbial diversity within the chicken gut microbiome revealed by metagenomics and culture.</title>
        <authorList>
            <person name="Gilroy R."/>
            <person name="Ravi A."/>
            <person name="Getino M."/>
            <person name="Pursley I."/>
            <person name="Horton D.L."/>
            <person name="Alikhan N.F."/>
            <person name="Baker D."/>
            <person name="Gharbi K."/>
            <person name="Hall N."/>
            <person name="Watson M."/>
            <person name="Adriaenssens E.M."/>
            <person name="Foster-Nyarko E."/>
            <person name="Jarju S."/>
            <person name="Secka A."/>
            <person name="Antonio M."/>
            <person name="Oren A."/>
            <person name="Chaudhuri R.R."/>
            <person name="La Ragione R."/>
            <person name="Hildebrand F."/>
            <person name="Pallen M.J."/>
        </authorList>
    </citation>
    <scope>NUCLEOTIDE SEQUENCE</scope>
    <source>
        <strain evidence="4">811</strain>
    </source>
</reference>
<dbReference type="GO" id="GO:0004751">
    <property type="term" value="F:ribose-5-phosphate isomerase activity"/>
    <property type="evidence" value="ECO:0007669"/>
    <property type="project" value="UniProtKB-EC"/>
</dbReference>
<dbReference type="PANTHER" id="PTHR43732">
    <property type="entry name" value="RIBOSE 5-PHOSPHATE ISOMERASE-RELATED"/>
    <property type="match status" value="1"/>
</dbReference>
<dbReference type="Proteomes" id="UP000824204">
    <property type="component" value="Unassembled WGS sequence"/>
</dbReference>
<organism evidence="4 5">
    <name type="scientific">Candidatus Borkfalkia faecipullorum</name>
    <dbReference type="NCBI Taxonomy" id="2838510"/>
    <lineage>
        <taxon>Bacteria</taxon>
        <taxon>Bacillati</taxon>
        <taxon>Bacillota</taxon>
        <taxon>Clostridia</taxon>
        <taxon>Christensenellales</taxon>
        <taxon>Christensenellaceae</taxon>
        <taxon>Candidatus Borkfalkia</taxon>
    </lineage>
</organism>
<dbReference type="InterPro" id="IPR036569">
    <property type="entry name" value="RpiB_LacA_LacB_sf"/>
</dbReference>
<dbReference type="InterPro" id="IPR003500">
    <property type="entry name" value="RpiB_LacA_LacB"/>
</dbReference>
<keyword evidence="2 4" id="KW-0413">Isomerase</keyword>
<evidence type="ECO:0000313" key="4">
    <source>
        <dbReference type="EMBL" id="HIX07608.1"/>
    </source>
</evidence>
<dbReference type="NCBIfam" id="TIGR00689">
    <property type="entry name" value="rpiB_lacA_lacB"/>
    <property type="match status" value="1"/>
</dbReference>
<protein>
    <submittedName>
        <fullName evidence="4">Ribose 5-phosphate isomerase B</fullName>
        <ecNumber evidence="4">5.3.1.6</ecNumber>
    </submittedName>
</protein>